<protein>
    <submittedName>
        <fullName evidence="1">Uncharacterized protein</fullName>
    </submittedName>
</protein>
<gene>
    <name evidence="1" type="ORF">CPB83DRAFT_841281</name>
</gene>
<organism evidence="1 2">
    <name type="scientific">Crepidotus variabilis</name>
    <dbReference type="NCBI Taxonomy" id="179855"/>
    <lineage>
        <taxon>Eukaryota</taxon>
        <taxon>Fungi</taxon>
        <taxon>Dikarya</taxon>
        <taxon>Basidiomycota</taxon>
        <taxon>Agaricomycotina</taxon>
        <taxon>Agaricomycetes</taxon>
        <taxon>Agaricomycetidae</taxon>
        <taxon>Agaricales</taxon>
        <taxon>Agaricineae</taxon>
        <taxon>Crepidotaceae</taxon>
        <taxon>Crepidotus</taxon>
    </lineage>
</organism>
<accession>A0A9P6BCA3</accession>
<name>A0A9P6BCA3_9AGAR</name>
<dbReference type="Proteomes" id="UP000807306">
    <property type="component" value="Unassembled WGS sequence"/>
</dbReference>
<sequence length="187" mass="21354">MGRRSPSIKVLRIFFENQTTAIRPTVHFTQAYKVPIVGRIIQKFSRAVENEEKFTKYFSELSASAPKAKVKEWAQEIELAKSQRIRKPEAMDVMNARVPQAAGLVQTASTLVDQEERGTQGLVSWIRTGLRLEDTQVEIAYLVRKGGVHPNVEDRTRITAKRDTLVKQIDKFNALSERYLGLHAMER</sequence>
<comment type="caution">
    <text evidence="1">The sequence shown here is derived from an EMBL/GenBank/DDBJ whole genome shotgun (WGS) entry which is preliminary data.</text>
</comment>
<proteinExistence type="predicted"/>
<dbReference type="EMBL" id="MU158072">
    <property type="protein sequence ID" value="KAF9521420.1"/>
    <property type="molecule type" value="Genomic_DNA"/>
</dbReference>
<dbReference type="AlphaFoldDB" id="A0A9P6BCA3"/>
<evidence type="ECO:0000313" key="1">
    <source>
        <dbReference type="EMBL" id="KAF9521420.1"/>
    </source>
</evidence>
<feature type="non-terminal residue" evidence="1">
    <location>
        <position position="187"/>
    </location>
</feature>
<evidence type="ECO:0000313" key="2">
    <source>
        <dbReference type="Proteomes" id="UP000807306"/>
    </source>
</evidence>
<dbReference type="OrthoDB" id="3143151at2759"/>
<keyword evidence="2" id="KW-1185">Reference proteome</keyword>
<reference evidence="1" key="1">
    <citation type="submission" date="2020-11" db="EMBL/GenBank/DDBJ databases">
        <authorList>
            <consortium name="DOE Joint Genome Institute"/>
            <person name="Ahrendt S."/>
            <person name="Riley R."/>
            <person name="Andreopoulos W."/>
            <person name="Labutti K."/>
            <person name="Pangilinan J."/>
            <person name="Ruiz-Duenas F.J."/>
            <person name="Barrasa J.M."/>
            <person name="Sanchez-Garcia M."/>
            <person name="Camarero S."/>
            <person name="Miyauchi S."/>
            <person name="Serrano A."/>
            <person name="Linde D."/>
            <person name="Babiker R."/>
            <person name="Drula E."/>
            <person name="Ayuso-Fernandez I."/>
            <person name="Pacheco R."/>
            <person name="Padilla G."/>
            <person name="Ferreira P."/>
            <person name="Barriuso J."/>
            <person name="Kellner H."/>
            <person name="Castanera R."/>
            <person name="Alfaro M."/>
            <person name="Ramirez L."/>
            <person name="Pisabarro A.G."/>
            <person name="Kuo A."/>
            <person name="Tritt A."/>
            <person name="Lipzen A."/>
            <person name="He G."/>
            <person name="Yan M."/>
            <person name="Ng V."/>
            <person name="Cullen D."/>
            <person name="Martin F."/>
            <person name="Rosso M.-N."/>
            <person name="Henrissat B."/>
            <person name="Hibbett D."/>
            <person name="Martinez A.T."/>
            <person name="Grigoriev I.V."/>
        </authorList>
    </citation>
    <scope>NUCLEOTIDE SEQUENCE</scope>
    <source>
        <strain evidence="1">CBS 506.95</strain>
    </source>
</reference>